<evidence type="ECO:0000313" key="2">
    <source>
        <dbReference type="EMBL" id="EMC91528.1"/>
    </source>
</evidence>
<name>M2MJP4_BAUPA</name>
<dbReference type="EMBL" id="KB445563">
    <property type="protein sequence ID" value="EMC91528.1"/>
    <property type="molecule type" value="Genomic_DNA"/>
</dbReference>
<sequence>MPSPALIARLRHLQESSELLVLSSPAAAAHLRVTRNAVAEEQMQDAVPINERICHACGDLLIPGWTCTTTNDDSRRSRRRTNRTKPGMRTIRCDRCNSTTSLTSAKPSGSQLQGSAIDSTSAMPKPQLPDPPIPAVEVSTRPSRKARNSKSTLQSLLASQQSKNGPSIAKPGLDLMDFMKT</sequence>
<organism evidence="2 3">
    <name type="scientific">Baudoinia panamericana (strain UAMH 10762)</name>
    <name type="common">Angels' share fungus</name>
    <name type="synonym">Baudoinia compniacensis (strain UAMH 10762)</name>
    <dbReference type="NCBI Taxonomy" id="717646"/>
    <lineage>
        <taxon>Eukaryota</taxon>
        <taxon>Fungi</taxon>
        <taxon>Dikarya</taxon>
        <taxon>Ascomycota</taxon>
        <taxon>Pezizomycotina</taxon>
        <taxon>Dothideomycetes</taxon>
        <taxon>Dothideomycetidae</taxon>
        <taxon>Mycosphaerellales</taxon>
        <taxon>Teratosphaeriaceae</taxon>
        <taxon>Baudoinia</taxon>
    </lineage>
</organism>
<gene>
    <name evidence="2" type="ORF">BAUCODRAFT_295641</name>
</gene>
<dbReference type="OMA" id="NERICHA"/>
<dbReference type="STRING" id="717646.M2MJP4"/>
<evidence type="ECO:0000256" key="1">
    <source>
        <dbReference type="SAM" id="MobiDB-lite"/>
    </source>
</evidence>
<dbReference type="GeneID" id="19110965"/>
<dbReference type="HOGENOM" id="CLU_081044_1_0_1"/>
<dbReference type="eggNOG" id="ENOG502SC64">
    <property type="taxonomic scope" value="Eukaryota"/>
</dbReference>
<dbReference type="AlphaFoldDB" id="M2MJP4"/>
<dbReference type="Pfam" id="PF04032">
    <property type="entry name" value="Rpr2"/>
    <property type="match status" value="1"/>
</dbReference>
<feature type="compositionally biased region" description="Low complexity" evidence="1">
    <location>
        <begin position="149"/>
        <end position="162"/>
    </location>
</feature>
<accession>M2MJP4</accession>
<keyword evidence="3" id="KW-1185">Reference proteome</keyword>
<reference evidence="2 3" key="1">
    <citation type="journal article" date="2012" name="PLoS Pathog.">
        <title>Diverse lifestyles and strategies of plant pathogenesis encoded in the genomes of eighteen Dothideomycetes fungi.</title>
        <authorList>
            <person name="Ohm R.A."/>
            <person name="Feau N."/>
            <person name="Henrissat B."/>
            <person name="Schoch C.L."/>
            <person name="Horwitz B.A."/>
            <person name="Barry K.W."/>
            <person name="Condon B.J."/>
            <person name="Copeland A.C."/>
            <person name="Dhillon B."/>
            <person name="Glaser F."/>
            <person name="Hesse C.N."/>
            <person name="Kosti I."/>
            <person name="LaButti K."/>
            <person name="Lindquist E.A."/>
            <person name="Lucas S."/>
            <person name="Salamov A.A."/>
            <person name="Bradshaw R.E."/>
            <person name="Ciuffetti L."/>
            <person name="Hamelin R.C."/>
            <person name="Kema G.H.J."/>
            <person name="Lawrence C."/>
            <person name="Scott J.A."/>
            <person name="Spatafora J.W."/>
            <person name="Turgeon B.G."/>
            <person name="de Wit P.J.G.M."/>
            <person name="Zhong S."/>
            <person name="Goodwin S.B."/>
            <person name="Grigoriev I.V."/>
        </authorList>
    </citation>
    <scope>NUCLEOTIDE SEQUENCE [LARGE SCALE GENOMIC DNA]</scope>
    <source>
        <strain evidence="2 3">UAMH 10762</strain>
    </source>
</reference>
<dbReference type="OrthoDB" id="438080at2759"/>
<proteinExistence type="predicted"/>
<feature type="region of interest" description="Disordered" evidence="1">
    <location>
        <begin position="68"/>
        <end position="181"/>
    </location>
</feature>
<evidence type="ECO:0000313" key="3">
    <source>
        <dbReference type="Proteomes" id="UP000011761"/>
    </source>
</evidence>
<dbReference type="Gene3D" id="6.20.50.20">
    <property type="match status" value="1"/>
</dbReference>
<dbReference type="KEGG" id="bcom:BAUCODRAFT_295641"/>
<dbReference type="Proteomes" id="UP000011761">
    <property type="component" value="Unassembled WGS sequence"/>
</dbReference>
<dbReference type="GO" id="GO:0006396">
    <property type="term" value="P:RNA processing"/>
    <property type="evidence" value="ECO:0007669"/>
    <property type="project" value="InterPro"/>
</dbReference>
<dbReference type="InterPro" id="IPR007175">
    <property type="entry name" value="Rpr2/Snm1/Rpp21"/>
</dbReference>
<protein>
    <submittedName>
        <fullName evidence="2">Uncharacterized protein</fullName>
    </submittedName>
</protein>
<dbReference type="RefSeq" id="XP_007681085.1">
    <property type="nucleotide sequence ID" value="XM_007682895.1"/>
</dbReference>
<feature type="compositionally biased region" description="Polar residues" evidence="1">
    <location>
        <begin position="96"/>
        <end position="122"/>
    </location>
</feature>